<evidence type="ECO:0000256" key="3">
    <source>
        <dbReference type="ARBA" id="ARBA00022481"/>
    </source>
</evidence>
<evidence type="ECO:0000256" key="6">
    <source>
        <dbReference type="ARBA" id="ARBA00022692"/>
    </source>
</evidence>
<comment type="similarity">
    <text evidence="10">Belongs to the methyl-accepting chemotaxis (MCP) protein family.</text>
</comment>
<accession>A0A235CFT4</accession>
<dbReference type="Proteomes" id="UP000295058">
    <property type="component" value="Unassembled WGS sequence"/>
</dbReference>
<dbReference type="SUPFAM" id="SSF55785">
    <property type="entry name" value="PYP-like sensor domain (PAS domain)"/>
    <property type="match status" value="1"/>
</dbReference>
<dbReference type="InterPro" id="IPR035965">
    <property type="entry name" value="PAS-like_dom_sf"/>
</dbReference>
<dbReference type="FunFam" id="1.10.287.950:FF:000001">
    <property type="entry name" value="Methyl-accepting chemotaxis sensory transducer"/>
    <property type="match status" value="1"/>
</dbReference>
<keyword evidence="3" id="KW-0488">Methylation</keyword>
<evidence type="ECO:0000256" key="11">
    <source>
        <dbReference type="PROSITE-ProRule" id="PRU00284"/>
    </source>
</evidence>
<dbReference type="AlphaFoldDB" id="A0A235CFT4"/>
<keyword evidence="2" id="KW-1003">Cell membrane</keyword>
<reference evidence="17 19" key="2">
    <citation type="submission" date="2019-03" db="EMBL/GenBank/DDBJ databases">
        <title>Genomic Encyclopedia of Archaeal and Bacterial Type Strains, Phase II (KMG-II): from individual species to whole genera.</title>
        <authorList>
            <person name="Goeker M."/>
        </authorList>
    </citation>
    <scope>NUCLEOTIDE SEQUENCE [LARGE SCALE GENOMIC DNA]</scope>
    <source>
        <strain evidence="17 19">DSM 15594</strain>
    </source>
</reference>
<sequence>MRKNLPVTDNERTFGINEHLVSTTDIQGNILHCNDAFVAVSGYTRDELIGQPHNMIRHPDMPPQAFKVMWEHLKAGKPWMGLVKNRCKNGDYYWVDAYMSPITEKGKIVGYESVRACPAREDVARAERLYGQLRAGRKALPAMFFKRSLFWLVASQLLVAGLLLTGYTDAGIAAELLALAAFAGWSHYRHTCSLKQLDVLLGSAFRHELAVQTHSHEQGMQGRLNVGIRSEKARLMATITRIEDAAVRVHGRSEEGLMQSRQTREGMSGLSEQTELVATAMNEMSTTINDVTAHVQETASQADTASQMARQGLTVAGVTREAIAELKSIVDDISGEVRQLAEQTSSIARVAGMIETLSEQTNLLALNAAIEAARAGDQGRGFAVVADEVRQLAARTRDSTGEIHRIVAELTERAGSSVDVAEQGKASAESGLARVVETEQTLSGIVSAVSRIADMSLQMATAVEQQARVAEDINQQSVTMAEVSDTGLTQADAAAGSMEALQLVATELHDLVVRLKR</sequence>
<evidence type="ECO:0000256" key="1">
    <source>
        <dbReference type="ARBA" id="ARBA00004429"/>
    </source>
</evidence>
<evidence type="ECO:0000256" key="2">
    <source>
        <dbReference type="ARBA" id="ARBA00022475"/>
    </source>
</evidence>
<dbReference type="Proteomes" id="UP000243640">
    <property type="component" value="Unassembled WGS sequence"/>
</dbReference>
<dbReference type="EMBL" id="NQJF01000010">
    <property type="protein sequence ID" value="OYD23326.1"/>
    <property type="molecule type" value="Genomic_DNA"/>
</dbReference>
<comment type="caution">
    <text evidence="16">The sequence shown here is derived from an EMBL/GenBank/DDBJ whole genome shotgun (WGS) entry which is preliminary data.</text>
</comment>
<dbReference type="PROSITE" id="PS50112">
    <property type="entry name" value="PAS"/>
    <property type="match status" value="1"/>
</dbReference>
<dbReference type="FunFam" id="3.30.450.20:FF:000046">
    <property type="entry name" value="Aerotaxis sensor receptor"/>
    <property type="match status" value="1"/>
</dbReference>
<evidence type="ECO:0000256" key="4">
    <source>
        <dbReference type="ARBA" id="ARBA00022500"/>
    </source>
</evidence>
<evidence type="ECO:0000259" key="15">
    <source>
        <dbReference type="PROSITE" id="PS50192"/>
    </source>
</evidence>
<feature type="domain" description="PAS" evidence="14">
    <location>
        <begin position="25"/>
        <end position="60"/>
    </location>
</feature>
<dbReference type="GO" id="GO:0052131">
    <property type="term" value="P:positive aerotaxis"/>
    <property type="evidence" value="ECO:0007669"/>
    <property type="project" value="UniProtKB-ARBA"/>
</dbReference>
<feature type="domain" description="Methyl-accepting transducer" evidence="13">
    <location>
        <begin position="245"/>
        <end position="481"/>
    </location>
</feature>
<evidence type="ECO:0000256" key="7">
    <source>
        <dbReference type="ARBA" id="ARBA00022989"/>
    </source>
</evidence>
<dbReference type="Pfam" id="PF08447">
    <property type="entry name" value="PAS_3"/>
    <property type="match status" value="1"/>
</dbReference>
<dbReference type="GO" id="GO:0007165">
    <property type="term" value="P:signal transduction"/>
    <property type="evidence" value="ECO:0007669"/>
    <property type="project" value="UniProtKB-KW"/>
</dbReference>
<keyword evidence="9 11" id="KW-0807">Transducer</keyword>
<evidence type="ECO:0000313" key="18">
    <source>
        <dbReference type="Proteomes" id="UP000243640"/>
    </source>
</evidence>
<evidence type="ECO:0000256" key="5">
    <source>
        <dbReference type="ARBA" id="ARBA00022519"/>
    </source>
</evidence>
<keyword evidence="8 12" id="KW-0472">Membrane</keyword>
<dbReference type="SUPFAM" id="SSF58104">
    <property type="entry name" value="Methyl-accepting chemotaxis protein (MCP) signaling domain"/>
    <property type="match status" value="1"/>
</dbReference>
<dbReference type="EMBL" id="SODO01000008">
    <property type="protein sequence ID" value="TDW58526.1"/>
    <property type="molecule type" value="Genomic_DNA"/>
</dbReference>
<dbReference type="Pfam" id="PF00015">
    <property type="entry name" value="MCPsignal"/>
    <property type="match status" value="1"/>
</dbReference>
<dbReference type="GO" id="GO:0005886">
    <property type="term" value="C:plasma membrane"/>
    <property type="evidence" value="ECO:0007669"/>
    <property type="project" value="UniProtKB-SubCell"/>
</dbReference>
<reference evidence="16 18" key="1">
    <citation type="submission" date="2017-08" db="EMBL/GenBank/DDBJ databases">
        <title>Draft Genome Sequence of the Marine Bacterium Oceanimonas baumannii ATCC 700832.</title>
        <authorList>
            <person name="Mcclelland W.D."/>
            <person name="Brennan M.A."/>
            <person name="Trachtenberg A.M."/>
            <person name="Maclea K.S."/>
        </authorList>
    </citation>
    <scope>NUCLEOTIDE SEQUENCE [LARGE SCALE GENOMIC DNA]</scope>
    <source>
        <strain evidence="16 18">ATCC 700832</strain>
    </source>
</reference>
<dbReference type="Gene3D" id="1.10.287.950">
    <property type="entry name" value="Methyl-accepting chemotaxis protein"/>
    <property type="match status" value="1"/>
</dbReference>
<dbReference type="PROSITE" id="PS50192">
    <property type="entry name" value="T_SNARE"/>
    <property type="match status" value="1"/>
</dbReference>
<dbReference type="PANTHER" id="PTHR32089">
    <property type="entry name" value="METHYL-ACCEPTING CHEMOTAXIS PROTEIN MCPB"/>
    <property type="match status" value="1"/>
</dbReference>
<dbReference type="PANTHER" id="PTHR32089:SF74">
    <property type="entry name" value="METHYL-ACCEPTING CHEMOTAXIS PROTEIN AER"/>
    <property type="match status" value="1"/>
</dbReference>
<evidence type="ECO:0000313" key="16">
    <source>
        <dbReference type="EMBL" id="OYD23326.1"/>
    </source>
</evidence>
<dbReference type="SMART" id="SM00091">
    <property type="entry name" value="PAS"/>
    <property type="match status" value="1"/>
</dbReference>
<comment type="subcellular location">
    <subcellularLocation>
        <location evidence="1">Cell inner membrane</location>
        <topology evidence="1">Multi-pass membrane protein</topology>
    </subcellularLocation>
</comment>
<dbReference type="InterPro" id="IPR013655">
    <property type="entry name" value="PAS_fold_3"/>
</dbReference>
<dbReference type="InterPro" id="IPR000014">
    <property type="entry name" value="PAS"/>
</dbReference>
<organism evidence="16 18">
    <name type="scientific">Oceanimonas baumannii</name>
    <dbReference type="NCBI Taxonomy" id="129578"/>
    <lineage>
        <taxon>Bacteria</taxon>
        <taxon>Pseudomonadati</taxon>
        <taxon>Pseudomonadota</taxon>
        <taxon>Gammaproteobacteria</taxon>
        <taxon>Aeromonadales</taxon>
        <taxon>Aeromonadaceae</taxon>
        <taxon>Oceanimonas</taxon>
    </lineage>
</organism>
<dbReference type="OrthoDB" id="5675566at2"/>
<feature type="domain" description="T-SNARE coiled-coil homology" evidence="15">
    <location>
        <begin position="432"/>
        <end position="474"/>
    </location>
</feature>
<keyword evidence="5" id="KW-0997">Cell inner membrane</keyword>
<gene>
    <name evidence="16" type="ORF">B6S09_12760</name>
    <name evidence="17" type="ORF">LY04_02304</name>
</gene>
<dbReference type="InterPro" id="IPR004089">
    <property type="entry name" value="MCPsignal_dom"/>
</dbReference>
<keyword evidence="19" id="KW-1185">Reference proteome</keyword>
<evidence type="ECO:0000256" key="8">
    <source>
        <dbReference type="ARBA" id="ARBA00023136"/>
    </source>
</evidence>
<name>A0A235CFT4_9GAMM</name>
<dbReference type="RefSeq" id="WP_094278882.1">
    <property type="nucleotide sequence ID" value="NZ_NQJF01000010.1"/>
</dbReference>
<dbReference type="NCBIfam" id="TIGR00229">
    <property type="entry name" value="sensory_box"/>
    <property type="match status" value="1"/>
</dbReference>
<protein>
    <submittedName>
        <fullName evidence="16">Chemotaxis protein</fullName>
    </submittedName>
    <submittedName>
        <fullName evidence="17">Methyl-accepting chemotaxis sensory transducer with Pas/Pac sensor</fullName>
    </submittedName>
</protein>
<evidence type="ECO:0000313" key="19">
    <source>
        <dbReference type="Proteomes" id="UP000295058"/>
    </source>
</evidence>
<dbReference type="CDD" id="cd11386">
    <property type="entry name" value="MCP_signal"/>
    <property type="match status" value="1"/>
</dbReference>
<dbReference type="InterPro" id="IPR000727">
    <property type="entry name" value="T_SNARE_dom"/>
</dbReference>
<dbReference type="SMART" id="SM00283">
    <property type="entry name" value="MA"/>
    <property type="match status" value="1"/>
</dbReference>
<dbReference type="CDD" id="cd00130">
    <property type="entry name" value="PAS"/>
    <property type="match status" value="1"/>
</dbReference>
<evidence type="ECO:0000256" key="9">
    <source>
        <dbReference type="ARBA" id="ARBA00023224"/>
    </source>
</evidence>
<evidence type="ECO:0000259" key="13">
    <source>
        <dbReference type="PROSITE" id="PS50111"/>
    </source>
</evidence>
<keyword evidence="6 12" id="KW-0812">Transmembrane</keyword>
<dbReference type="Gene3D" id="3.30.450.20">
    <property type="entry name" value="PAS domain"/>
    <property type="match status" value="1"/>
</dbReference>
<feature type="transmembrane region" description="Helical" evidence="12">
    <location>
        <begin position="144"/>
        <end position="164"/>
    </location>
</feature>
<evidence type="ECO:0000256" key="12">
    <source>
        <dbReference type="SAM" id="Phobius"/>
    </source>
</evidence>
<evidence type="ECO:0000259" key="14">
    <source>
        <dbReference type="PROSITE" id="PS50112"/>
    </source>
</evidence>
<keyword evidence="4" id="KW-0145">Chemotaxis</keyword>
<evidence type="ECO:0000256" key="10">
    <source>
        <dbReference type="ARBA" id="ARBA00029447"/>
    </source>
</evidence>
<evidence type="ECO:0000313" key="17">
    <source>
        <dbReference type="EMBL" id="TDW58526.1"/>
    </source>
</evidence>
<proteinExistence type="inferred from homology"/>
<dbReference type="PROSITE" id="PS50111">
    <property type="entry name" value="CHEMOTAXIS_TRANSDUC_2"/>
    <property type="match status" value="1"/>
</dbReference>
<keyword evidence="7 12" id="KW-1133">Transmembrane helix</keyword>